<evidence type="ECO:0000256" key="1">
    <source>
        <dbReference type="ARBA" id="ARBA00022741"/>
    </source>
</evidence>
<dbReference type="PROSITE" id="PS51419">
    <property type="entry name" value="RAB"/>
    <property type="match status" value="1"/>
</dbReference>
<sequence length="143" mass="16091">MLGQKQSQQQRRPQQYGDSSPNKKKVFPEVSAGSNSPDNNDLLFLENDQTYVPTVFENRAIDISLDGRPLSLSLWDTAGQEEYARLRPLSYPDSHAILIAFSIDSPDSLENVVENWIAEVAHYCPKVPLSLLDAKKMLDMILV</sequence>
<dbReference type="InterPro" id="IPR005225">
    <property type="entry name" value="Small_GTP-bd"/>
</dbReference>
<dbReference type="EMBL" id="MCGO01000016">
    <property type="protein sequence ID" value="ORY46496.1"/>
    <property type="molecule type" value="Genomic_DNA"/>
</dbReference>
<evidence type="ECO:0000256" key="3">
    <source>
        <dbReference type="SAM" id="MobiDB-lite"/>
    </source>
</evidence>
<evidence type="ECO:0000256" key="2">
    <source>
        <dbReference type="ARBA" id="ARBA00023134"/>
    </source>
</evidence>
<dbReference type="GO" id="GO:0007264">
    <property type="term" value="P:small GTPase-mediated signal transduction"/>
    <property type="evidence" value="ECO:0007669"/>
    <property type="project" value="InterPro"/>
</dbReference>
<name>A0A1Y2CHT4_9FUNG</name>
<dbReference type="AlphaFoldDB" id="A0A1Y2CHT4"/>
<dbReference type="InterPro" id="IPR027417">
    <property type="entry name" value="P-loop_NTPase"/>
</dbReference>
<comment type="caution">
    <text evidence="4">The sequence shown here is derived from an EMBL/GenBank/DDBJ whole genome shotgun (WGS) entry which is preliminary data.</text>
</comment>
<reference evidence="4 5" key="1">
    <citation type="submission" date="2016-07" db="EMBL/GenBank/DDBJ databases">
        <title>Pervasive Adenine N6-methylation of Active Genes in Fungi.</title>
        <authorList>
            <consortium name="DOE Joint Genome Institute"/>
            <person name="Mondo S.J."/>
            <person name="Dannebaum R.O."/>
            <person name="Kuo R.C."/>
            <person name="Labutti K."/>
            <person name="Haridas S."/>
            <person name="Kuo A."/>
            <person name="Salamov A."/>
            <person name="Ahrendt S.R."/>
            <person name="Lipzen A."/>
            <person name="Sullivan W."/>
            <person name="Andreopoulos W.B."/>
            <person name="Clum A."/>
            <person name="Lindquist E."/>
            <person name="Daum C."/>
            <person name="Ramamoorthy G.K."/>
            <person name="Gryganskyi A."/>
            <person name="Culley D."/>
            <person name="Magnuson J.K."/>
            <person name="James T.Y."/>
            <person name="O'Malley M.A."/>
            <person name="Stajich J.E."/>
            <person name="Spatafora J.W."/>
            <person name="Visel A."/>
            <person name="Grigoriev I.V."/>
        </authorList>
    </citation>
    <scope>NUCLEOTIDE SEQUENCE [LARGE SCALE GENOMIC DNA]</scope>
    <source>
        <strain evidence="4 5">JEL800</strain>
    </source>
</reference>
<proteinExistence type="predicted"/>
<dbReference type="GO" id="GO:0003924">
    <property type="term" value="F:GTPase activity"/>
    <property type="evidence" value="ECO:0007669"/>
    <property type="project" value="InterPro"/>
</dbReference>
<dbReference type="OrthoDB" id="8830751at2759"/>
<keyword evidence="5" id="KW-1185">Reference proteome</keyword>
<dbReference type="SMART" id="SM00174">
    <property type="entry name" value="RHO"/>
    <property type="match status" value="1"/>
</dbReference>
<dbReference type="GO" id="GO:0005525">
    <property type="term" value="F:GTP binding"/>
    <property type="evidence" value="ECO:0007669"/>
    <property type="project" value="UniProtKB-KW"/>
</dbReference>
<accession>A0A1Y2CHT4</accession>
<dbReference type="InterPro" id="IPR003578">
    <property type="entry name" value="Small_GTPase_Rho"/>
</dbReference>
<keyword evidence="1" id="KW-0547">Nucleotide-binding</keyword>
<dbReference type="Pfam" id="PF00071">
    <property type="entry name" value="Ras"/>
    <property type="match status" value="1"/>
</dbReference>
<dbReference type="InterPro" id="IPR001806">
    <property type="entry name" value="Small_GTPase"/>
</dbReference>
<dbReference type="PANTHER" id="PTHR24072">
    <property type="entry name" value="RHO FAMILY GTPASE"/>
    <property type="match status" value="1"/>
</dbReference>
<gene>
    <name evidence="4" type="ORF">BCR33DRAFT_849197</name>
</gene>
<evidence type="ECO:0000313" key="5">
    <source>
        <dbReference type="Proteomes" id="UP000193642"/>
    </source>
</evidence>
<organism evidence="4 5">
    <name type="scientific">Rhizoclosmatium globosum</name>
    <dbReference type="NCBI Taxonomy" id="329046"/>
    <lineage>
        <taxon>Eukaryota</taxon>
        <taxon>Fungi</taxon>
        <taxon>Fungi incertae sedis</taxon>
        <taxon>Chytridiomycota</taxon>
        <taxon>Chytridiomycota incertae sedis</taxon>
        <taxon>Chytridiomycetes</taxon>
        <taxon>Chytridiales</taxon>
        <taxon>Chytriomycetaceae</taxon>
        <taxon>Rhizoclosmatium</taxon>
    </lineage>
</organism>
<dbReference type="Gene3D" id="3.40.50.300">
    <property type="entry name" value="P-loop containing nucleotide triphosphate hydrolases"/>
    <property type="match status" value="1"/>
</dbReference>
<dbReference type="NCBIfam" id="TIGR00231">
    <property type="entry name" value="small_GTP"/>
    <property type="match status" value="1"/>
</dbReference>
<feature type="region of interest" description="Disordered" evidence="3">
    <location>
        <begin position="1"/>
        <end position="42"/>
    </location>
</feature>
<dbReference type="PROSITE" id="PS51420">
    <property type="entry name" value="RHO"/>
    <property type="match status" value="1"/>
</dbReference>
<feature type="compositionally biased region" description="Low complexity" evidence="3">
    <location>
        <begin position="1"/>
        <end position="15"/>
    </location>
</feature>
<dbReference type="Proteomes" id="UP000193642">
    <property type="component" value="Unassembled WGS sequence"/>
</dbReference>
<dbReference type="SUPFAM" id="SSF52540">
    <property type="entry name" value="P-loop containing nucleoside triphosphate hydrolases"/>
    <property type="match status" value="1"/>
</dbReference>
<evidence type="ECO:0000313" key="4">
    <source>
        <dbReference type="EMBL" id="ORY46496.1"/>
    </source>
</evidence>
<protein>
    <submittedName>
        <fullName evidence="4">Ras-domain-containing protein</fullName>
    </submittedName>
</protein>
<dbReference type="STRING" id="329046.A0A1Y2CHT4"/>
<keyword evidence="2" id="KW-0342">GTP-binding</keyword>